<reference evidence="1" key="1">
    <citation type="submission" date="2021-06" db="EMBL/GenBank/DDBJ databases">
        <authorList>
            <person name="Hodson N. C."/>
            <person name="Mongue J. A."/>
            <person name="Jaron S. K."/>
        </authorList>
    </citation>
    <scope>NUCLEOTIDE SEQUENCE</scope>
</reference>
<keyword evidence="2" id="KW-1185">Reference proteome</keyword>
<dbReference type="Proteomes" id="UP000708208">
    <property type="component" value="Unassembled WGS sequence"/>
</dbReference>
<gene>
    <name evidence="1" type="ORF">AFUS01_LOCUS37535</name>
</gene>
<feature type="non-terminal residue" evidence="1">
    <location>
        <position position="110"/>
    </location>
</feature>
<evidence type="ECO:0000313" key="2">
    <source>
        <dbReference type="Proteomes" id="UP000708208"/>
    </source>
</evidence>
<proteinExistence type="predicted"/>
<accession>A0A8J2LQN0</accession>
<evidence type="ECO:0000313" key="1">
    <source>
        <dbReference type="EMBL" id="CAG7827554.1"/>
    </source>
</evidence>
<sequence length="110" mass="12102">KPMPEPSDDFLGFYEMDDDYSSSLGASPGEKPREFKVSLISEGLNLNFRGEGKLDFSSGLSYSVLDRNLETKEGKIIFRPPSLLDSHVFQFGPTPVIVISFGGIPSVNLQ</sequence>
<comment type="caution">
    <text evidence="1">The sequence shown here is derived from an EMBL/GenBank/DDBJ whole genome shotgun (WGS) entry which is preliminary data.</text>
</comment>
<feature type="non-terminal residue" evidence="1">
    <location>
        <position position="1"/>
    </location>
</feature>
<dbReference type="EMBL" id="CAJVCH010543978">
    <property type="protein sequence ID" value="CAG7827554.1"/>
    <property type="molecule type" value="Genomic_DNA"/>
</dbReference>
<organism evidence="1 2">
    <name type="scientific">Allacma fusca</name>
    <dbReference type="NCBI Taxonomy" id="39272"/>
    <lineage>
        <taxon>Eukaryota</taxon>
        <taxon>Metazoa</taxon>
        <taxon>Ecdysozoa</taxon>
        <taxon>Arthropoda</taxon>
        <taxon>Hexapoda</taxon>
        <taxon>Collembola</taxon>
        <taxon>Symphypleona</taxon>
        <taxon>Sminthuridae</taxon>
        <taxon>Allacma</taxon>
    </lineage>
</organism>
<protein>
    <submittedName>
        <fullName evidence="1">Uncharacterized protein</fullName>
    </submittedName>
</protein>
<dbReference type="AlphaFoldDB" id="A0A8J2LQN0"/>
<name>A0A8J2LQN0_9HEXA</name>